<gene>
    <name evidence="1" type="ORF">CYLTODRAFT_335754</name>
</gene>
<dbReference type="EMBL" id="KN881127">
    <property type="protein sequence ID" value="KIY60962.1"/>
    <property type="molecule type" value="Genomic_DNA"/>
</dbReference>
<feature type="non-terminal residue" evidence="1">
    <location>
        <position position="142"/>
    </location>
</feature>
<proteinExistence type="predicted"/>
<organism evidence="1 2">
    <name type="scientific">Cylindrobasidium torrendii FP15055 ss-10</name>
    <dbReference type="NCBI Taxonomy" id="1314674"/>
    <lineage>
        <taxon>Eukaryota</taxon>
        <taxon>Fungi</taxon>
        <taxon>Dikarya</taxon>
        <taxon>Basidiomycota</taxon>
        <taxon>Agaricomycotina</taxon>
        <taxon>Agaricomycetes</taxon>
        <taxon>Agaricomycetidae</taxon>
        <taxon>Agaricales</taxon>
        <taxon>Marasmiineae</taxon>
        <taxon>Physalacriaceae</taxon>
        <taxon>Cylindrobasidium</taxon>
    </lineage>
</organism>
<reference evidence="1 2" key="1">
    <citation type="journal article" date="2015" name="Fungal Genet. Biol.">
        <title>Evolution of novel wood decay mechanisms in Agaricales revealed by the genome sequences of Fistulina hepatica and Cylindrobasidium torrendii.</title>
        <authorList>
            <person name="Floudas D."/>
            <person name="Held B.W."/>
            <person name="Riley R."/>
            <person name="Nagy L.G."/>
            <person name="Koehler G."/>
            <person name="Ransdell A.S."/>
            <person name="Younus H."/>
            <person name="Chow J."/>
            <person name="Chiniquy J."/>
            <person name="Lipzen A."/>
            <person name="Tritt A."/>
            <person name="Sun H."/>
            <person name="Haridas S."/>
            <person name="LaButti K."/>
            <person name="Ohm R.A."/>
            <person name="Kues U."/>
            <person name="Blanchette R.A."/>
            <person name="Grigoriev I.V."/>
            <person name="Minto R.E."/>
            <person name="Hibbett D.S."/>
        </authorList>
    </citation>
    <scope>NUCLEOTIDE SEQUENCE [LARGE SCALE GENOMIC DNA]</scope>
    <source>
        <strain evidence="1 2">FP15055 ss-10</strain>
    </source>
</reference>
<protein>
    <submittedName>
        <fullName evidence="1">Uncharacterized protein</fullName>
    </submittedName>
</protein>
<sequence length="142" mass="16274">LVAKIMKNMDKFGLVVNPDKKRTGRRPDYNDGDLAYLAEWFWCHPTAYLDKAQEALCEAQDIKLSLSTIFHLMTAQDFTRKLVSCPAAQCNEALRTAFEVLISSAEYCNPDLFLFLDKSAVNNSTINRTYRYFEKGSRCVEQ</sequence>
<feature type="non-terminal residue" evidence="1">
    <location>
        <position position="1"/>
    </location>
</feature>
<name>A0A0D7ARW8_9AGAR</name>
<dbReference type="Proteomes" id="UP000054007">
    <property type="component" value="Unassembled WGS sequence"/>
</dbReference>
<dbReference type="STRING" id="1314674.A0A0D7ARW8"/>
<evidence type="ECO:0000313" key="2">
    <source>
        <dbReference type="Proteomes" id="UP000054007"/>
    </source>
</evidence>
<keyword evidence="2" id="KW-1185">Reference proteome</keyword>
<accession>A0A0D7ARW8</accession>
<dbReference type="OrthoDB" id="3022198at2759"/>
<dbReference type="AlphaFoldDB" id="A0A0D7ARW8"/>
<evidence type="ECO:0000313" key="1">
    <source>
        <dbReference type="EMBL" id="KIY60962.1"/>
    </source>
</evidence>